<accession>A0AAD0P4D4</accession>
<dbReference type="EMBL" id="CP021965">
    <property type="protein sequence ID" value="AWV35174.1"/>
    <property type="molecule type" value="Genomic_DNA"/>
</dbReference>
<name>A0AAD0P4D4_9BACL</name>
<evidence type="ECO:0000313" key="2">
    <source>
        <dbReference type="Proteomes" id="UP000249163"/>
    </source>
</evidence>
<dbReference type="AlphaFoldDB" id="A0AAD0P4D4"/>
<proteinExistence type="predicted"/>
<protein>
    <submittedName>
        <fullName evidence="1">Uncharacterized protein</fullName>
    </submittedName>
</protein>
<dbReference type="Proteomes" id="UP000249163">
    <property type="component" value="Chromosome"/>
</dbReference>
<dbReference type="RefSeq" id="WP_111505185.1">
    <property type="nucleotide sequence ID" value="NZ_CP021965.1"/>
</dbReference>
<organism evidence="1 2">
    <name type="scientific">Paenibacillus odorifer</name>
    <dbReference type="NCBI Taxonomy" id="189426"/>
    <lineage>
        <taxon>Bacteria</taxon>
        <taxon>Bacillati</taxon>
        <taxon>Bacillota</taxon>
        <taxon>Bacilli</taxon>
        <taxon>Bacillales</taxon>
        <taxon>Paenibacillaceae</taxon>
        <taxon>Paenibacillus</taxon>
    </lineage>
</organism>
<sequence>MIDVLPAIKSDFIPKNDVEMISQVYQVQFFENADHEDIRKTIWLLSSYRTIKGLVGSYEFVLKQPQENGLNDFDMAGVEGAVKRLGSSDSISNLPANVLIAKETRHNNYLLYKRVTEAVAHAANNIIDPHEHKIVQLLFVGERKYRYKDAVEYMRKGYKTVAYGIEATTFAEKRRKVLASLANTLLFNGTLDYVTIDYGRGRNQEGEIGLRQLNSREG</sequence>
<gene>
    <name evidence="1" type="ORF">CD191_22455</name>
</gene>
<reference evidence="1 2" key="1">
    <citation type="submission" date="2017-06" db="EMBL/GenBank/DDBJ databases">
        <title>Complete genome sequence of Paenibacillus odorifer CBA7130.</title>
        <authorList>
            <person name="Nam Y.-D."/>
            <person name="Kang J."/>
            <person name="Chung W.-H."/>
        </authorList>
    </citation>
    <scope>NUCLEOTIDE SEQUENCE [LARGE SCALE GENOMIC DNA]</scope>
    <source>
        <strain evidence="1 2">CBA7130</strain>
    </source>
</reference>
<evidence type="ECO:0000313" key="1">
    <source>
        <dbReference type="EMBL" id="AWV35174.1"/>
    </source>
</evidence>